<feature type="transmembrane region" description="Helical" evidence="10">
    <location>
        <begin position="344"/>
        <end position="366"/>
    </location>
</feature>
<feature type="compositionally biased region" description="Basic residues" evidence="9">
    <location>
        <begin position="413"/>
        <end position="428"/>
    </location>
</feature>
<keyword evidence="5 10" id="KW-1133">Transmembrane helix</keyword>
<evidence type="ECO:0000256" key="5">
    <source>
        <dbReference type="ARBA" id="ARBA00022989"/>
    </source>
</evidence>
<protein>
    <recommendedName>
        <fullName evidence="11">G-protein coupled receptors family 1 profile domain-containing protein</fullName>
    </recommendedName>
</protein>
<gene>
    <name evidence="12" type="ORF">TKK_006593</name>
</gene>
<evidence type="ECO:0000256" key="4">
    <source>
        <dbReference type="ARBA" id="ARBA00022692"/>
    </source>
</evidence>
<reference evidence="12 13" key="1">
    <citation type="journal article" date="2024" name="bioRxiv">
        <title>A reference genome for Trichogramma kaykai: A tiny desert-dwelling parasitoid wasp with competing sex-ratio distorters.</title>
        <authorList>
            <person name="Culotta J."/>
            <person name="Lindsey A.R."/>
        </authorList>
    </citation>
    <scope>NUCLEOTIDE SEQUENCE [LARGE SCALE GENOMIC DNA]</scope>
    <source>
        <strain evidence="12 13">KSX58</strain>
    </source>
</reference>
<comment type="similarity">
    <text evidence="2 8">Belongs to the G-protein coupled receptor 1 family.</text>
</comment>
<dbReference type="Pfam" id="PF00001">
    <property type="entry name" value="7tm_1"/>
    <property type="match status" value="1"/>
</dbReference>
<dbReference type="SUPFAM" id="SSF81321">
    <property type="entry name" value="Family A G protein-coupled receptor-like"/>
    <property type="match status" value="1"/>
</dbReference>
<dbReference type="Proteomes" id="UP001627154">
    <property type="component" value="Unassembled WGS sequence"/>
</dbReference>
<dbReference type="PANTHER" id="PTHR24241:SF59">
    <property type="entry name" value="ADIPOKINETIC HORMONE RECEPTOR, ISOFORM C"/>
    <property type="match status" value="1"/>
</dbReference>
<feature type="transmembrane region" description="Helical" evidence="10">
    <location>
        <begin position="251"/>
        <end position="272"/>
    </location>
</feature>
<dbReference type="GO" id="GO:0005886">
    <property type="term" value="C:plasma membrane"/>
    <property type="evidence" value="ECO:0007669"/>
    <property type="project" value="UniProtKB-SubCell"/>
</dbReference>
<dbReference type="PRINTS" id="PR00237">
    <property type="entry name" value="GPCRRHODOPSN"/>
</dbReference>
<evidence type="ECO:0000313" key="12">
    <source>
        <dbReference type="EMBL" id="KAL3399966.1"/>
    </source>
</evidence>
<dbReference type="InterPro" id="IPR000276">
    <property type="entry name" value="GPCR_Rhodpsn"/>
</dbReference>
<feature type="transmembrane region" description="Helical" evidence="10">
    <location>
        <begin position="203"/>
        <end position="225"/>
    </location>
</feature>
<keyword evidence="7 8" id="KW-0675">Receptor</keyword>
<sequence>MILAPLVNSSGDSSSEVDSSSWAAAAAAAIMSSPTTGSPVENVSSYYDDVIASTMTSGGGSTARTTAALDYDDLPMDMRFNDSHVIGISVYSCLMIISAIGNTTVLRLLLRRKSNSSRPRINWMLIHLAIADLLVTFLMMPMEIGWLVTVSWVAGDAMCRIMSFFRMFGLCLSSNILICISVDRYHAVKRPLSMLDVDKRGKWMLIVAWCVSFACSAPQSIVFHVEAHPDYPWYEQCVTFNTFSSVTHERIYAVFGMITMYWIPFIVIIYTYTSIIVEMYKRSRSTTTGIRRSSLGFLGRARVRTLKMTIIIVLVFFVCWTPYYVMSLWYWIDHRTAKNVDQRIQKALFLFACTNSCMNPIVYGAFNIRKGNKDLSSSQRRMTCSSRGSGGSGGAQDQVSTCRIVTWPHHHHRHNHHQNSYHHQHRRRDSSSTRSSGSGRRVRLVPSEITIMPSGRYETTTTITLALDDMNSRLIVTEKKDNNISIL</sequence>
<keyword evidence="13" id="KW-1185">Reference proteome</keyword>
<dbReference type="EMBL" id="JBJJXI010000054">
    <property type="protein sequence ID" value="KAL3399966.1"/>
    <property type="molecule type" value="Genomic_DNA"/>
</dbReference>
<comment type="subcellular location">
    <subcellularLocation>
        <location evidence="1">Cell membrane</location>
        <topology evidence="1">Multi-pass membrane protein</topology>
    </subcellularLocation>
</comment>
<evidence type="ECO:0000256" key="3">
    <source>
        <dbReference type="ARBA" id="ARBA00022475"/>
    </source>
</evidence>
<keyword evidence="4 8" id="KW-0812">Transmembrane</keyword>
<organism evidence="12 13">
    <name type="scientific">Trichogramma kaykai</name>
    <dbReference type="NCBI Taxonomy" id="54128"/>
    <lineage>
        <taxon>Eukaryota</taxon>
        <taxon>Metazoa</taxon>
        <taxon>Ecdysozoa</taxon>
        <taxon>Arthropoda</taxon>
        <taxon>Hexapoda</taxon>
        <taxon>Insecta</taxon>
        <taxon>Pterygota</taxon>
        <taxon>Neoptera</taxon>
        <taxon>Endopterygota</taxon>
        <taxon>Hymenoptera</taxon>
        <taxon>Apocrita</taxon>
        <taxon>Proctotrupomorpha</taxon>
        <taxon>Chalcidoidea</taxon>
        <taxon>Trichogrammatidae</taxon>
        <taxon>Trichogramma</taxon>
    </lineage>
</organism>
<evidence type="ECO:0000256" key="2">
    <source>
        <dbReference type="ARBA" id="ARBA00010663"/>
    </source>
</evidence>
<evidence type="ECO:0000256" key="6">
    <source>
        <dbReference type="ARBA" id="ARBA00023136"/>
    </source>
</evidence>
<keyword evidence="8" id="KW-0807">Transducer</keyword>
<dbReference type="InterPro" id="IPR017452">
    <property type="entry name" value="GPCR_Rhodpsn_7TM"/>
</dbReference>
<name>A0ABD2X3S0_9HYME</name>
<feature type="transmembrane region" description="Helical" evidence="10">
    <location>
        <begin position="121"/>
        <end position="141"/>
    </location>
</feature>
<evidence type="ECO:0000256" key="9">
    <source>
        <dbReference type="SAM" id="MobiDB-lite"/>
    </source>
</evidence>
<feature type="region of interest" description="Disordered" evidence="9">
    <location>
        <begin position="413"/>
        <end position="444"/>
    </location>
</feature>
<evidence type="ECO:0000259" key="11">
    <source>
        <dbReference type="PROSITE" id="PS50262"/>
    </source>
</evidence>
<keyword evidence="6 10" id="KW-0472">Membrane</keyword>
<dbReference type="PANTHER" id="PTHR24241">
    <property type="entry name" value="NEUROPEPTIDE RECEPTOR-RELATED G-PROTEIN COUPLED RECEPTOR"/>
    <property type="match status" value="1"/>
</dbReference>
<evidence type="ECO:0000313" key="13">
    <source>
        <dbReference type="Proteomes" id="UP001627154"/>
    </source>
</evidence>
<comment type="caution">
    <text evidence="12">The sequence shown here is derived from an EMBL/GenBank/DDBJ whole genome shotgun (WGS) entry which is preliminary data.</text>
</comment>
<dbReference type="CDD" id="cd15382">
    <property type="entry name" value="7tmA_AKHR"/>
    <property type="match status" value="1"/>
</dbReference>
<evidence type="ECO:0000256" key="8">
    <source>
        <dbReference type="RuleBase" id="RU000688"/>
    </source>
</evidence>
<dbReference type="Gene3D" id="1.20.1070.10">
    <property type="entry name" value="Rhodopsin 7-helix transmembrane proteins"/>
    <property type="match status" value="1"/>
</dbReference>
<keyword evidence="3" id="KW-1003">Cell membrane</keyword>
<feature type="transmembrane region" description="Helical" evidence="10">
    <location>
        <begin position="310"/>
        <end position="332"/>
    </location>
</feature>
<evidence type="ECO:0000256" key="10">
    <source>
        <dbReference type="SAM" id="Phobius"/>
    </source>
</evidence>
<dbReference type="PROSITE" id="PS50262">
    <property type="entry name" value="G_PROTEIN_RECEP_F1_2"/>
    <property type="match status" value="1"/>
</dbReference>
<feature type="region of interest" description="Disordered" evidence="9">
    <location>
        <begin position="377"/>
        <end position="397"/>
    </location>
</feature>
<feature type="compositionally biased region" description="Low complexity" evidence="9">
    <location>
        <begin position="432"/>
        <end position="444"/>
    </location>
</feature>
<feature type="domain" description="G-protein coupled receptors family 1 profile" evidence="11">
    <location>
        <begin position="101"/>
        <end position="363"/>
    </location>
</feature>
<dbReference type="GO" id="GO:0004930">
    <property type="term" value="F:G protein-coupled receptor activity"/>
    <property type="evidence" value="ECO:0007669"/>
    <property type="project" value="UniProtKB-KW"/>
</dbReference>
<dbReference type="PROSITE" id="PS00237">
    <property type="entry name" value="G_PROTEIN_RECEP_F1_1"/>
    <property type="match status" value="1"/>
</dbReference>
<feature type="transmembrane region" description="Helical" evidence="10">
    <location>
        <begin position="85"/>
        <end position="109"/>
    </location>
</feature>
<keyword evidence="8" id="KW-0297">G-protein coupled receptor</keyword>
<dbReference type="AlphaFoldDB" id="A0ABD2X3S0"/>
<evidence type="ECO:0000256" key="7">
    <source>
        <dbReference type="ARBA" id="ARBA00023170"/>
    </source>
</evidence>
<evidence type="ECO:0000256" key="1">
    <source>
        <dbReference type="ARBA" id="ARBA00004651"/>
    </source>
</evidence>
<feature type="transmembrane region" description="Helical" evidence="10">
    <location>
        <begin position="161"/>
        <end position="182"/>
    </location>
</feature>
<proteinExistence type="inferred from homology"/>
<accession>A0ABD2X3S0</accession>